<dbReference type="Proteomes" id="UP000295554">
    <property type="component" value="Unassembled WGS sequence"/>
</dbReference>
<dbReference type="PANTHER" id="PTHR43660:SF1">
    <property type="entry name" value="DIPEPTIDYL CARBOXYPEPTIDASE"/>
    <property type="match status" value="1"/>
</dbReference>
<keyword evidence="6 7" id="KW-0482">Metalloprotease</keyword>
<keyword evidence="4 7" id="KW-0378">Hydrolase</keyword>
<dbReference type="InterPro" id="IPR001567">
    <property type="entry name" value="Pept_M3A_M3B_dom"/>
</dbReference>
<evidence type="ECO:0000256" key="1">
    <source>
        <dbReference type="ARBA" id="ARBA00006040"/>
    </source>
</evidence>
<evidence type="ECO:0000256" key="4">
    <source>
        <dbReference type="ARBA" id="ARBA00022801"/>
    </source>
</evidence>
<keyword evidence="5 7" id="KW-0862">Zinc</keyword>
<dbReference type="InterPro" id="IPR024077">
    <property type="entry name" value="Neurolysin/TOP_dom2"/>
</dbReference>
<dbReference type="InterPro" id="IPR024079">
    <property type="entry name" value="MetalloPept_cat_dom_sf"/>
</dbReference>
<dbReference type="EMBL" id="SMSE01000004">
    <property type="protein sequence ID" value="TDG11888.1"/>
    <property type="molecule type" value="Genomic_DNA"/>
</dbReference>
<gene>
    <name evidence="9" type="ORF">E2F43_16105</name>
</gene>
<evidence type="ECO:0000256" key="6">
    <source>
        <dbReference type="ARBA" id="ARBA00023049"/>
    </source>
</evidence>
<dbReference type="AlphaFoldDB" id="A0A4V2ZWW3"/>
<evidence type="ECO:0000259" key="8">
    <source>
        <dbReference type="Pfam" id="PF01432"/>
    </source>
</evidence>
<keyword evidence="10" id="KW-1185">Reference proteome</keyword>
<evidence type="ECO:0000256" key="5">
    <source>
        <dbReference type="ARBA" id="ARBA00022833"/>
    </source>
</evidence>
<evidence type="ECO:0000256" key="2">
    <source>
        <dbReference type="ARBA" id="ARBA00022670"/>
    </source>
</evidence>
<dbReference type="Gene3D" id="3.40.390.10">
    <property type="entry name" value="Collagenase (Catalytic Domain)"/>
    <property type="match status" value="1"/>
</dbReference>
<dbReference type="GO" id="GO:0004180">
    <property type="term" value="F:carboxypeptidase activity"/>
    <property type="evidence" value="ECO:0007669"/>
    <property type="project" value="TreeGrafter"/>
</dbReference>
<keyword evidence="3 7" id="KW-0479">Metal-binding</keyword>
<dbReference type="GO" id="GO:0046872">
    <property type="term" value="F:metal ion binding"/>
    <property type="evidence" value="ECO:0007669"/>
    <property type="project" value="UniProtKB-UniRule"/>
</dbReference>
<accession>A0A4V2ZWW3</accession>
<dbReference type="Gene3D" id="1.10.1370.10">
    <property type="entry name" value="Neurolysin, domain 3"/>
    <property type="match status" value="1"/>
</dbReference>
<evidence type="ECO:0000256" key="3">
    <source>
        <dbReference type="ARBA" id="ARBA00022723"/>
    </source>
</evidence>
<feature type="domain" description="Peptidase M3A/M3B catalytic" evidence="8">
    <location>
        <begin position="222"/>
        <end position="665"/>
    </location>
</feature>
<dbReference type="OrthoDB" id="9773538at2"/>
<keyword evidence="2 7" id="KW-0645">Protease</keyword>
<comment type="similarity">
    <text evidence="1 7">Belongs to the peptidase M3 family.</text>
</comment>
<protein>
    <submittedName>
        <fullName evidence="9">M3 family peptidase</fullName>
    </submittedName>
</protein>
<dbReference type="SUPFAM" id="SSF55486">
    <property type="entry name" value="Metalloproteases ('zincins'), catalytic domain"/>
    <property type="match status" value="1"/>
</dbReference>
<name>A0A4V2ZWW3_9GAMM</name>
<dbReference type="GO" id="GO:0005829">
    <property type="term" value="C:cytosol"/>
    <property type="evidence" value="ECO:0007669"/>
    <property type="project" value="TreeGrafter"/>
</dbReference>
<dbReference type="FunFam" id="3.40.390.10:FF:000009">
    <property type="entry name" value="Oligopeptidase A"/>
    <property type="match status" value="1"/>
</dbReference>
<dbReference type="GO" id="GO:0004222">
    <property type="term" value="F:metalloendopeptidase activity"/>
    <property type="evidence" value="ECO:0007669"/>
    <property type="project" value="InterPro"/>
</dbReference>
<dbReference type="GO" id="GO:0006508">
    <property type="term" value="P:proteolysis"/>
    <property type="evidence" value="ECO:0007669"/>
    <property type="project" value="UniProtKB-KW"/>
</dbReference>
<dbReference type="CDD" id="cd06456">
    <property type="entry name" value="M3A_DCP"/>
    <property type="match status" value="1"/>
</dbReference>
<dbReference type="Pfam" id="PF01432">
    <property type="entry name" value="Peptidase_M3"/>
    <property type="match status" value="1"/>
</dbReference>
<dbReference type="InterPro" id="IPR045090">
    <property type="entry name" value="Pept_M3A_M3B"/>
</dbReference>
<organism evidence="9 10">
    <name type="scientific">Seongchinamella unica</name>
    <dbReference type="NCBI Taxonomy" id="2547392"/>
    <lineage>
        <taxon>Bacteria</taxon>
        <taxon>Pseudomonadati</taxon>
        <taxon>Pseudomonadota</taxon>
        <taxon>Gammaproteobacteria</taxon>
        <taxon>Cellvibrionales</taxon>
        <taxon>Halieaceae</taxon>
        <taxon>Seongchinamella</taxon>
    </lineage>
</organism>
<dbReference type="RefSeq" id="WP_133214568.1">
    <property type="nucleotide sequence ID" value="NZ_SMSE01000004.1"/>
</dbReference>
<evidence type="ECO:0000313" key="9">
    <source>
        <dbReference type="EMBL" id="TDG11888.1"/>
    </source>
</evidence>
<dbReference type="Gene3D" id="1.10.1370.40">
    <property type="match status" value="1"/>
</dbReference>
<evidence type="ECO:0000256" key="7">
    <source>
        <dbReference type="RuleBase" id="RU003435"/>
    </source>
</evidence>
<dbReference type="InterPro" id="IPR034005">
    <property type="entry name" value="M3A_DCP"/>
</dbReference>
<dbReference type="PANTHER" id="PTHR43660">
    <property type="entry name" value="DIPEPTIDYL CARBOXYPEPTIDASE"/>
    <property type="match status" value="1"/>
</dbReference>
<proteinExistence type="inferred from homology"/>
<reference evidence="9 10" key="1">
    <citation type="submission" date="2019-03" db="EMBL/GenBank/DDBJ databases">
        <title>Seongchinamella monodicae gen. nov., sp. nov., a novel member of the Gammaproteobacteria isolated from a tidal mudflat of beach.</title>
        <authorList>
            <person name="Yang H.G."/>
            <person name="Kang J.W."/>
            <person name="Lee S.D."/>
        </authorList>
    </citation>
    <scope>NUCLEOTIDE SEQUENCE [LARGE SCALE GENOMIC DNA]</scope>
    <source>
        <strain evidence="9 10">GH4-78</strain>
    </source>
</reference>
<evidence type="ECO:0000313" key="10">
    <source>
        <dbReference type="Proteomes" id="UP000295554"/>
    </source>
</evidence>
<comment type="cofactor">
    <cofactor evidence="7">
        <name>Zn(2+)</name>
        <dbReference type="ChEBI" id="CHEBI:29105"/>
    </cofactor>
    <text evidence="7">Binds 1 zinc ion.</text>
</comment>
<comment type="caution">
    <text evidence="9">The sequence shown here is derived from an EMBL/GenBank/DDBJ whole genome shotgun (WGS) entry which is preliminary data.</text>
</comment>
<sequence length="667" mass="76052">MSNPLLQGMPEHGLPDFAAITPDDFRQAIDRGFAEHEAEIAAIAGDDSEPDFANTVEALERSGALLDRVMSVFSNLVSSDTNEELQALELEFSPRAALHESHIYTNTTLFERIRAVRGSAAELEEEQGQLLDNTYRHFVRAGAQLDPQGRQRMEEINGSLARLTTQFSQNVLADSNAYQLLLDESQLGGLPKFVREAAATEARSRGRDGFLFTLSRSSITPFLQYSDHRDLREDIYRAYTRCGENRVDNHTVIRQIIALRAERARLLGYETHADYMLEQRMAKTPDRVIELLEQVWAPCRDKVASEARDLQALIDAEGGDFDLAPWDWFYYTEKLRQQRYQLDESEVMPYFSLAQVRDGAFEVARKLYGISFHPRRDVPLYHPDVQAFEVREADGSRIGLFLFDFYMRPSKRSGAWMSTFRDQSALDGHVEPVIVNCCNFPHGDPCLLGMDEVRTLFHEFGHGLHGLLSKVRYRSLSGTHVKQDFVELPSQIMEHWAMEPEVLKDYARHVDTGEPIPDALIDRLRAAAKFNTGFAATEYLAACFLDMAWHGKEGEQAEDVAAFELKVAEKTGNRTVVDPRYRSSYFQHIFSDDYYSAGYYVYIWAEVLDADGFEAFKENGLFDQETARAFRSNILERGGSEDPMTLYRRFRGRDPEVKALLKNRGLA</sequence>